<name>A0A1E3WB49_9HYPH</name>
<comment type="catalytic activity">
    <reaction evidence="4">
        <text>[glutaredoxin]-dithiol + arsenate + glutathione + H(+) = glutathionyl-S-S-[glutaredoxin] + arsenite + H2O</text>
        <dbReference type="Rhea" id="RHEA:22016"/>
        <dbReference type="Rhea" id="RHEA-COMP:10729"/>
        <dbReference type="Rhea" id="RHEA-COMP:17668"/>
        <dbReference type="ChEBI" id="CHEBI:15377"/>
        <dbReference type="ChEBI" id="CHEBI:15378"/>
        <dbReference type="ChEBI" id="CHEBI:29242"/>
        <dbReference type="ChEBI" id="CHEBI:29950"/>
        <dbReference type="ChEBI" id="CHEBI:48597"/>
        <dbReference type="ChEBI" id="CHEBI:57925"/>
        <dbReference type="ChEBI" id="CHEBI:146199"/>
        <dbReference type="EC" id="1.20.4.1"/>
    </reaction>
</comment>
<dbReference type="PANTHER" id="PTHR30041:SF4">
    <property type="entry name" value="ARSENATE REDUCTASE"/>
    <property type="match status" value="1"/>
</dbReference>
<evidence type="ECO:0000256" key="2">
    <source>
        <dbReference type="ARBA" id="ARBA00023002"/>
    </source>
</evidence>
<dbReference type="Gene3D" id="3.40.30.10">
    <property type="entry name" value="Glutaredoxin"/>
    <property type="match status" value="1"/>
</dbReference>
<dbReference type="PANTHER" id="PTHR30041">
    <property type="entry name" value="ARSENATE REDUCTASE"/>
    <property type="match status" value="1"/>
</dbReference>
<dbReference type="PROSITE" id="PS51353">
    <property type="entry name" value="ARSC"/>
    <property type="match status" value="1"/>
</dbReference>
<evidence type="ECO:0000256" key="3">
    <source>
        <dbReference type="PROSITE-ProRule" id="PRU01282"/>
    </source>
</evidence>
<dbReference type="InterPro" id="IPR006660">
    <property type="entry name" value="Arsenate_reductase-like"/>
</dbReference>
<dbReference type="EC" id="1.20.4.1" evidence="4"/>
<dbReference type="NCBIfam" id="TIGR00014">
    <property type="entry name" value="arsC"/>
    <property type="match status" value="1"/>
</dbReference>
<dbReference type="CDD" id="cd03034">
    <property type="entry name" value="ArsC_ArsC"/>
    <property type="match status" value="1"/>
</dbReference>
<gene>
    <name evidence="5" type="ORF">AUC71_15995</name>
</gene>
<reference evidence="5 6" key="1">
    <citation type="journal article" date="2016" name="Environ. Microbiol.">
        <title>New Methyloceanibacter diversity from North Sea sediments includes methanotroph containing solely the soluble methane monooxygenase.</title>
        <authorList>
            <person name="Vekeman B."/>
            <person name="Kerckhof F.M."/>
            <person name="Cremers G."/>
            <person name="de Vos P."/>
            <person name="Vandamme P."/>
            <person name="Boon N."/>
            <person name="Op den Camp H.J."/>
            <person name="Heylen K."/>
        </authorList>
    </citation>
    <scope>NUCLEOTIDE SEQUENCE [LARGE SCALE GENOMIC DNA]</scope>
    <source>
        <strain evidence="5 6">R-67177</strain>
    </source>
</reference>
<comment type="similarity">
    <text evidence="1 3 4">Belongs to the ArsC family.</text>
</comment>
<proteinExistence type="inferred from homology"/>
<dbReference type="OrthoDB" id="9790554at2"/>
<evidence type="ECO:0000256" key="1">
    <source>
        <dbReference type="ARBA" id="ARBA00007198"/>
    </source>
</evidence>
<protein>
    <recommendedName>
        <fullName evidence="4">Arsenate reductase</fullName>
        <ecNumber evidence="4">1.20.4.1</ecNumber>
    </recommendedName>
</protein>
<comment type="caution">
    <text evidence="5">The sequence shown here is derived from an EMBL/GenBank/DDBJ whole genome shotgun (WGS) entry which is preliminary data.</text>
</comment>
<evidence type="ECO:0000313" key="5">
    <source>
        <dbReference type="EMBL" id="ODS02317.1"/>
    </source>
</evidence>
<sequence length="125" mass="13611">MGGKATPGTRRVTVTIYHNPRCSKSRQTLALIEDQGIAPKVVDYLKAPPTVAELKNVLKKLGLRARDIVRKSEARYASSGKERDVGDDELLALMVENPILIERPIVVSGDKAAIGRPPEAVLDIL</sequence>
<keyword evidence="2 4" id="KW-0560">Oxidoreductase</keyword>
<dbReference type="AlphaFoldDB" id="A0A1E3WB49"/>
<dbReference type="SUPFAM" id="SSF52833">
    <property type="entry name" value="Thioredoxin-like"/>
    <property type="match status" value="1"/>
</dbReference>
<dbReference type="Proteomes" id="UP000095042">
    <property type="component" value="Unassembled WGS sequence"/>
</dbReference>
<dbReference type="InterPro" id="IPR006659">
    <property type="entry name" value="Arsenate_reductase"/>
</dbReference>
<dbReference type="InterPro" id="IPR036249">
    <property type="entry name" value="Thioredoxin-like_sf"/>
</dbReference>
<evidence type="ECO:0000313" key="6">
    <source>
        <dbReference type="Proteomes" id="UP000095042"/>
    </source>
</evidence>
<dbReference type="Pfam" id="PF03960">
    <property type="entry name" value="ArsC"/>
    <property type="match status" value="1"/>
</dbReference>
<accession>A0A1E3WB49</accession>
<organism evidence="5 6">
    <name type="scientific">Methyloceanibacter marginalis</name>
    <dbReference type="NCBI Taxonomy" id="1774971"/>
    <lineage>
        <taxon>Bacteria</taxon>
        <taxon>Pseudomonadati</taxon>
        <taxon>Pseudomonadota</taxon>
        <taxon>Alphaproteobacteria</taxon>
        <taxon>Hyphomicrobiales</taxon>
        <taxon>Hyphomicrobiaceae</taxon>
        <taxon>Methyloceanibacter</taxon>
    </lineage>
</organism>
<dbReference type="GO" id="GO:0008794">
    <property type="term" value="F:arsenate reductase (glutaredoxin) activity"/>
    <property type="evidence" value="ECO:0007669"/>
    <property type="project" value="UniProtKB-UniRule"/>
</dbReference>
<evidence type="ECO:0000256" key="4">
    <source>
        <dbReference type="RuleBase" id="RU362029"/>
    </source>
</evidence>
<keyword evidence="6" id="KW-1185">Reference proteome</keyword>
<dbReference type="EMBL" id="LPWD01000343">
    <property type="protein sequence ID" value="ODS02317.1"/>
    <property type="molecule type" value="Genomic_DNA"/>
</dbReference>